<keyword evidence="4 6" id="KW-1133">Transmembrane helix</keyword>
<keyword evidence="2" id="KW-1003">Cell membrane</keyword>
<dbReference type="InterPro" id="IPR051791">
    <property type="entry name" value="Pra-immunoreactive"/>
</dbReference>
<feature type="transmembrane region" description="Helical" evidence="6">
    <location>
        <begin position="60"/>
        <end position="81"/>
    </location>
</feature>
<evidence type="ECO:0000259" key="7">
    <source>
        <dbReference type="Pfam" id="PF06271"/>
    </source>
</evidence>
<gene>
    <name evidence="8" type="ORF">CCO03_12740</name>
</gene>
<organism evidence="8 9">
    <name type="scientific">Comamonas serinivorans</name>
    <dbReference type="NCBI Taxonomy" id="1082851"/>
    <lineage>
        <taxon>Bacteria</taxon>
        <taxon>Pseudomonadati</taxon>
        <taxon>Pseudomonadota</taxon>
        <taxon>Betaproteobacteria</taxon>
        <taxon>Burkholderiales</taxon>
        <taxon>Comamonadaceae</taxon>
        <taxon>Comamonas</taxon>
    </lineage>
</organism>
<accession>A0A1Y0EQ61</accession>
<evidence type="ECO:0000256" key="4">
    <source>
        <dbReference type="ARBA" id="ARBA00022989"/>
    </source>
</evidence>
<dbReference type="GO" id="GO:0005886">
    <property type="term" value="C:plasma membrane"/>
    <property type="evidence" value="ECO:0007669"/>
    <property type="project" value="UniProtKB-SubCell"/>
</dbReference>
<keyword evidence="3 6" id="KW-0812">Transmembrane</keyword>
<reference evidence="8 9" key="1">
    <citation type="submission" date="2017-05" db="EMBL/GenBank/DDBJ databases">
        <authorList>
            <person name="Song R."/>
            <person name="Chenine A.L."/>
            <person name="Ruprecht R.M."/>
        </authorList>
    </citation>
    <scope>NUCLEOTIDE SEQUENCE [LARGE SCALE GENOMIC DNA]</scope>
    <source>
        <strain evidence="8 9">DSM 26136</strain>
    </source>
</reference>
<dbReference type="OrthoDB" id="5298807at2"/>
<sequence length="190" mass="21161">MDDSAAMAAACADGAAPVLRAPSLVRRMACWLYEGMLLFGVYFFATALFSLFAPARSNDALHGLLQLFLFIVCGIYFVWFWSKGQTLAMKTWRVRITDTQGRPVGQVRAFVRYVLSWVWVLPPLALMGVARLSLAELGVLLVGWVWVWALLARFHPQRQFWHDHLAGTRLIDATAPANSVPPAPEATKPS</sequence>
<evidence type="ECO:0000256" key="5">
    <source>
        <dbReference type="ARBA" id="ARBA00023136"/>
    </source>
</evidence>
<proteinExistence type="predicted"/>
<dbReference type="Pfam" id="PF06271">
    <property type="entry name" value="RDD"/>
    <property type="match status" value="1"/>
</dbReference>
<keyword evidence="9" id="KW-1185">Reference proteome</keyword>
<feature type="transmembrane region" description="Helical" evidence="6">
    <location>
        <begin position="124"/>
        <end position="151"/>
    </location>
</feature>
<dbReference type="RefSeq" id="WP_087281603.1">
    <property type="nucleotide sequence ID" value="NZ_CP021455.1"/>
</dbReference>
<dbReference type="PANTHER" id="PTHR36115:SF10">
    <property type="entry name" value="RDD DOMAIN-CONTAINING PROTEIN"/>
    <property type="match status" value="1"/>
</dbReference>
<dbReference type="InterPro" id="IPR010432">
    <property type="entry name" value="RDD"/>
</dbReference>
<feature type="transmembrane region" description="Helical" evidence="6">
    <location>
        <begin position="36"/>
        <end position="53"/>
    </location>
</feature>
<comment type="subcellular location">
    <subcellularLocation>
        <location evidence="1">Cell membrane</location>
        <topology evidence="1">Multi-pass membrane protein</topology>
    </subcellularLocation>
</comment>
<protein>
    <submittedName>
        <fullName evidence="8">RDD family protein</fullName>
    </submittedName>
</protein>
<dbReference type="Proteomes" id="UP000196138">
    <property type="component" value="Chromosome"/>
</dbReference>
<evidence type="ECO:0000313" key="8">
    <source>
        <dbReference type="EMBL" id="ARU05439.1"/>
    </source>
</evidence>
<name>A0A1Y0EQ61_9BURK</name>
<keyword evidence="5 6" id="KW-0472">Membrane</keyword>
<feature type="domain" description="RDD" evidence="7">
    <location>
        <begin position="22"/>
        <end position="167"/>
    </location>
</feature>
<evidence type="ECO:0000313" key="9">
    <source>
        <dbReference type="Proteomes" id="UP000196138"/>
    </source>
</evidence>
<evidence type="ECO:0000256" key="2">
    <source>
        <dbReference type="ARBA" id="ARBA00022475"/>
    </source>
</evidence>
<dbReference type="PANTHER" id="PTHR36115">
    <property type="entry name" value="PROLINE-RICH ANTIGEN HOMOLOG-RELATED"/>
    <property type="match status" value="1"/>
</dbReference>
<evidence type="ECO:0000256" key="6">
    <source>
        <dbReference type="SAM" id="Phobius"/>
    </source>
</evidence>
<dbReference type="AlphaFoldDB" id="A0A1Y0EQ61"/>
<dbReference type="EMBL" id="CP021455">
    <property type="protein sequence ID" value="ARU05439.1"/>
    <property type="molecule type" value="Genomic_DNA"/>
</dbReference>
<evidence type="ECO:0000256" key="1">
    <source>
        <dbReference type="ARBA" id="ARBA00004651"/>
    </source>
</evidence>
<evidence type="ECO:0000256" key="3">
    <source>
        <dbReference type="ARBA" id="ARBA00022692"/>
    </source>
</evidence>
<dbReference type="KEGG" id="cser:CCO03_12740"/>